<dbReference type="PROSITE" id="PS50125">
    <property type="entry name" value="GUANYLATE_CYCLASE_2"/>
    <property type="match status" value="1"/>
</dbReference>
<accession>A0A1M7RR37</accession>
<dbReference type="CDD" id="cd07302">
    <property type="entry name" value="CHD"/>
    <property type="match status" value="1"/>
</dbReference>
<dbReference type="InterPro" id="IPR011990">
    <property type="entry name" value="TPR-like_helical_dom_sf"/>
</dbReference>
<dbReference type="GO" id="GO:0009190">
    <property type="term" value="P:cyclic nucleotide biosynthetic process"/>
    <property type="evidence" value="ECO:0007669"/>
    <property type="project" value="InterPro"/>
</dbReference>
<reference evidence="2 3" key="1">
    <citation type="submission" date="2016-12" db="EMBL/GenBank/DDBJ databases">
        <authorList>
            <person name="Song W.-J."/>
            <person name="Kurnit D.M."/>
        </authorList>
    </citation>
    <scope>NUCLEOTIDE SEQUENCE [LARGE SCALE GENOMIC DNA]</scope>
    <source>
        <strain evidence="2 3">DSM 43162</strain>
    </source>
</reference>
<dbReference type="PANTHER" id="PTHR47691:SF3">
    <property type="entry name" value="HTH-TYPE TRANSCRIPTIONAL REGULATOR RV0890C-RELATED"/>
    <property type="match status" value="1"/>
</dbReference>
<dbReference type="OrthoDB" id="3691954at2"/>
<evidence type="ECO:0000313" key="2">
    <source>
        <dbReference type="EMBL" id="SHN48773.1"/>
    </source>
</evidence>
<dbReference type="SUPFAM" id="SSF48452">
    <property type="entry name" value="TPR-like"/>
    <property type="match status" value="1"/>
</dbReference>
<sequence>MSQQRSTAEAARIEAGLAPTGLVTFLFSDIEGSTRLLQEAGDGYAELLEGHRSLIRAAIAAHGGREVDTQGDSFFVVFPGAVEAVTAAADAQRSLTSHPWPEGRRVLVRMGLDTGEAMEATAGYIGLAVHRAARIAAAAHGGQVLLSETTAELVRDRAVPGVSLHDLGEHRLKDFPHPLRLFRLDIAGLRTDFPPLRTLVRGYRLPTPATSIVGREEDVAALVRLLADQRTRLVTLTGPGGIGKTRLALEAAGAVVSEFPGGVVFVPLSAVVDPALVMGAVADAVGVRRETGVSLVDGVRTAVGDQRTLLVLDNVEQVVDAAGDLADLLDRVQAVVALVTSRQLLRLRSERHHPVRPLTEPAAIRLFTERATAVRPGFGLGPDDLAVVAEICRRLDGLPLAVELAAARIRLLPPETLLARLFERLDLIGGGPVDLPERQRTLRATMDWSYGLLEPHEQALFARLAVFAGSWSLEAAETVCGRAEEPEVLDTLAALVDASLVVASDEEPREPRFSMLETVRVYARELLAGAPDRVDVERRHTQWMCTTTAALLSTRGGQEHRQAVEGLDRDRPDLRAAVQRTLDAGDTATVSLLVRNAFIYLVQRDAEAEAVAWLDQALSRAGSSDLAVRGRLLTVRALAATVFGDFALARSMTGEGRRLLPDDPDHRFDHALAAVTDAFLAVSEDPRTAGPVVAEAAARMSAVGNRLGQAYMEVTAGNVALYRGDLAAAGAHYATAVGLAEQLGDDAIRGRALSLRGLTLLMAGNADAARASVIEGARINRRGGQPSGMAYSLDGLAAMSLSAGRPGVAARALAAARAVREGVGHPASAAFTPLLEDLLARARSALGDEAYEAAAAEGRTWVALEALDRTLDDLIRSAPATAEPGSGVDVVDGRRTARW</sequence>
<dbReference type="GO" id="GO:0035556">
    <property type="term" value="P:intracellular signal transduction"/>
    <property type="evidence" value="ECO:0007669"/>
    <property type="project" value="InterPro"/>
</dbReference>
<protein>
    <submittedName>
        <fullName evidence="2">Predicted ATPase</fullName>
    </submittedName>
</protein>
<dbReference type="InterPro" id="IPR058852">
    <property type="entry name" value="HTH_77"/>
</dbReference>
<dbReference type="Pfam" id="PF00211">
    <property type="entry name" value="Guanylate_cyc"/>
    <property type="match status" value="1"/>
</dbReference>
<dbReference type="Gene3D" id="3.40.50.300">
    <property type="entry name" value="P-loop containing nucleotide triphosphate hydrolases"/>
    <property type="match status" value="1"/>
</dbReference>
<dbReference type="GO" id="GO:0043531">
    <property type="term" value="F:ADP binding"/>
    <property type="evidence" value="ECO:0007669"/>
    <property type="project" value="InterPro"/>
</dbReference>
<dbReference type="Gene3D" id="3.30.70.1230">
    <property type="entry name" value="Nucleotide cyclase"/>
    <property type="match status" value="1"/>
</dbReference>
<dbReference type="InterPro" id="IPR001054">
    <property type="entry name" value="A/G_cyclase"/>
</dbReference>
<dbReference type="PANTHER" id="PTHR47691">
    <property type="entry name" value="REGULATOR-RELATED"/>
    <property type="match status" value="1"/>
</dbReference>
<dbReference type="InterPro" id="IPR029787">
    <property type="entry name" value="Nucleotide_cyclase"/>
</dbReference>
<gene>
    <name evidence="2" type="ORF">SAMN05660350_00002</name>
</gene>
<dbReference type="InterPro" id="IPR027417">
    <property type="entry name" value="P-loop_NTPase"/>
</dbReference>
<dbReference type="GO" id="GO:0004016">
    <property type="term" value="F:adenylate cyclase activity"/>
    <property type="evidence" value="ECO:0007669"/>
    <property type="project" value="UniProtKB-ARBA"/>
</dbReference>
<dbReference type="Pfam" id="PF13401">
    <property type="entry name" value="AAA_22"/>
    <property type="match status" value="1"/>
</dbReference>
<dbReference type="RefSeq" id="WP_072911376.1">
    <property type="nucleotide sequence ID" value="NZ_FRDM01000001.1"/>
</dbReference>
<evidence type="ECO:0000259" key="1">
    <source>
        <dbReference type="PROSITE" id="PS50125"/>
    </source>
</evidence>
<dbReference type="EMBL" id="FRDM01000001">
    <property type="protein sequence ID" value="SHN48773.1"/>
    <property type="molecule type" value="Genomic_DNA"/>
</dbReference>
<proteinExistence type="predicted"/>
<dbReference type="InterPro" id="IPR049945">
    <property type="entry name" value="AAA_22"/>
</dbReference>
<dbReference type="SUPFAM" id="SSF52540">
    <property type="entry name" value="P-loop containing nucleoside triphosphate hydrolases"/>
    <property type="match status" value="1"/>
</dbReference>
<dbReference type="Proteomes" id="UP000184428">
    <property type="component" value="Unassembled WGS sequence"/>
</dbReference>
<dbReference type="SMART" id="SM00044">
    <property type="entry name" value="CYCc"/>
    <property type="match status" value="1"/>
</dbReference>
<dbReference type="Pfam" id="PF25872">
    <property type="entry name" value="HTH_77"/>
    <property type="match status" value="1"/>
</dbReference>
<dbReference type="AlphaFoldDB" id="A0A1M7RR37"/>
<organism evidence="2 3">
    <name type="scientific">Geodermatophilus obscurus</name>
    <dbReference type="NCBI Taxonomy" id="1861"/>
    <lineage>
        <taxon>Bacteria</taxon>
        <taxon>Bacillati</taxon>
        <taxon>Actinomycetota</taxon>
        <taxon>Actinomycetes</taxon>
        <taxon>Geodermatophilales</taxon>
        <taxon>Geodermatophilaceae</taxon>
        <taxon>Geodermatophilus</taxon>
    </lineage>
</organism>
<evidence type="ECO:0000313" key="3">
    <source>
        <dbReference type="Proteomes" id="UP000184428"/>
    </source>
</evidence>
<feature type="domain" description="Guanylate cyclase" evidence="1">
    <location>
        <begin position="24"/>
        <end position="136"/>
    </location>
</feature>
<dbReference type="PRINTS" id="PR00364">
    <property type="entry name" value="DISEASERSIST"/>
</dbReference>
<dbReference type="Gene3D" id="1.25.40.10">
    <property type="entry name" value="Tetratricopeptide repeat domain"/>
    <property type="match status" value="1"/>
</dbReference>
<dbReference type="SUPFAM" id="SSF55073">
    <property type="entry name" value="Nucleotide cyclase"/>
    <property type="match status" value="1"/>
</dbReference>
<name>A0A1M7RR37_9ACTN</name>